<reference evidence="3 4" key="1">
    <citation type="submission" date="2019-12" db="EMBL/GenBank/DDBJ databases">
        <title>Paenibacillus sp. nov., an endophytic bacterium isolated from the stem of Dendrobium.</title>
        <authorList>
            <person name="Zhao R."/>
        </authorList>
    </citation>
    <scope>NUCLEOTIDE SEQUENCE [LARGE SCALE GENOMIC DNA]</scope>
    <source>
        <strain evidence="3 4">HJL G12</strain>
    </source>
</reference>
<organism evidence="3 4">
    <name type="scientific">Paenibacillus dendrobii</name>
    <dbReference type="NCBI Taxonomy" id="2691084"/>
    <lineage>
        <taxon>Bacteria</taxon>
        <taxon>Bacillati</taxon>
        <taxon>Bacillota</taxon>
        <taxon>Bacilli</taxon>
        <taxon>Bacillales</taxon>
        <taxon>Paenibacillaceae</taxon>
        <taxon>Paenibacillus</taxon>
    </lineage>
</organism>
<keyword evidence="3" id="KW-0808">Transferase</keyword>
<feature type="region of interest" description="Disordered" evidence="1">
    <location>
        <begin position="1"/>
        <end position="53"/>
    </location>
</feature>
<gene>
    <name evidence="3" type="ORF">GRF59_22460</name>
</gene>
<evidence type="ECO:0000313" key="3">
    <source>
        <dbReference type="EMBL" id="MWV46371.1"/>
    </source>
</evidence>
<sequence>MIQKEDDSAKGVAMKNKHKSKRRHPVIRSLKKQAPRRNSPKRKKIPSAAPSGSIEEWLRTLTKPYVIHENLPPHAPEQTGQEYPSRQKEPELPVPPESQAALPFIAHKNLRVLLVTPFFRTNHTVGGQSIPEALRLLVKELIVIKAYEGFTDALTRLQPDLLLLLGGTEVMISTDLETIRDSGIPAAVWMDDENGVTDSQRWMAQTFDYVFTQHHAHLCIYQETLGCLNVHYLPFPADPEVFPPRKSGEYERCDILIIGDAERSREEYIRVIRDFSTDLKLLAIGKGWEPFSVKTVPCSAEDGLQKVYNRANMIIQWDPVQRRVFEAAACGVFQLAEASADLFRYMNASIDVVPFQNAAELGTRLTYYTDQVDQRRLIASQALWNTHYEYSPLHMVIELLRIIISTSS</sequence>
<dbReference type="GO" id="GO:0016740">
    <property type="term" value="F:transferase activity"/>
    <property type="evidence" value="ECO:0007669"/>
    <property type="project" value="UniProtKB-KW"/>
</dbReference>
<dbReference type="Proteomes" id="UP000460318">
    <property type="component" value="Unassembled WGS sequence"/>
</dbReference>
<dbReference type="Pfam" id="PF13524">
    <property type="entry name" value="Glyco_trans_1_2"/>
    <property type="match status" value="1"/>
</dbReference>
<name>A0A7X3LHZ0_9BACL</name>
<keyword evidence="4" id="KW-1185">Reference proteome</keyword>
<dbReference type="SUPFAM" id="SSF53756">
    <property type="entry name" value="UDP-Glycosyltransferase/glycogen phosphorylase"/>
    <property type="match status" value="1"/>
</dbReference>
<feature type="region of interest" description="Disordered" evidence="1">
    <location>
        <begin position="69"/>
        <end position="95"/>
    </location>
</feature>
<feature type="compositionally biased region" description="Basic residues" evidence="1">
    <location>
        <begin position="15"/>
        <end position="45"/>
    </location>
</feature>
<evidence type="ECO:0000256" key="1">
    <source>
        <dbReference type="SAM" id="MobiDB-lite"/>
    </source>
</evidence>
<proteinExistence type="predicted"/>
<evidence type="ECO:0000259" key="2">
    <source>
        <dbReference type="Pfam" id="PF13524"/>
    </source>
</evidence>
<protein>
    <submittedName>
        <fullName evidence="3">Glycosyltransferase</fullName>
    </submittedName>
</protein>
<evidence type="ECO:0000313" key="4">
    <source>
        <dbReference type="Proteomes" id="UP000460318"/>
    </source>
</evidence>
<comment type="caution">
    <text evidence="3">The sequence shown here is derived from an EMBL/GenBank/DDBJ whole genome shotgun (WGS) entry which is preliminary data.</text>
</comment>
<feature type="domain" description="Spore protein YkvP/CgeB glycosyl transferase-like" evidence="2">
    <location>
        <begin position="269"/>
        <end position="400"/>
    </location>
</feature>
<dbReference type="EMBL" id="WUBI01000004">
    <property type="protein sequence ID" value="MWV46371.1"/>
    <property type="molecule type" value="Genomic_DNA"/>
</dbReference>
<dbReference type="AlphaFoldDB" id="A0A7X3LHZ0"/>
<accession>A0A7X3LHZ0</accession>
<dbReference type="InterPro" id="IPR055259">
    <property type="entry name" value="YkvP/CgeB_Glyco_trans-like"/>
</dbReference>